<feature type="region of interest" description="Disordered" evidence="3">
    <location>
        <begin position="1"/>
        <end position="50"/>
    </location>
</feature>
<dbReference type="STRING" id="1314800.A0A1B7NH22"/>
<dbReference type="Gene3D" id="2.30.29.30">
    <property type="entry name" value="Pleckstrin-homology domain (PH domain)/Phosphotyrosine-binding domain (PTB)"/>
    <property type="match status" value="1"/>
</dbReference>
<dbReference type="InterPro" id="IPR023152">
    <property type="entry name" value="RasGAP_CS"/>
</dbReference>
<organism evidence="5 6">
    <name type="scientific">Rhizopogon vinicolor AM-OR11-026</name>
    <dbReference type="NCBI Taxonomy" id="1314800"/>
    <lineage>
        <taxon>Eukaryota</taxon>
        <taxon>Fungi</taxon>
        <taxon>Dikarya</taxon>
        <taxon>Basidiomycota</taxon>
        <taxon>Agaricomycotina</taxon>
        <taxon>Agaricomycetes</taxon>
        <taxon>Agaricomycetidae</taxon>
        <taxon>Boletales</taxon>
        <taxon>Suillineae</taxon>
        <taxon>Rhizopogonaceae</taxon>
        <taxon>Rhizopogon</taxon>
    </lineage>
</organism>
<dbReference type="InterPro" id="IPR011993">
    <property type="entry name" value="PH-like_dom_sf"/>
</dbReference>
<evidence type="ECO:0000256" key="3">
    <source>
        <dbReference type="SAM" id="MobiDB-lite"/>
    </source>
</evidence>
<evidence type="ECO:0000313" key="6">
    <source>
        <dbReference type="Proteomes" id="UP000092154"/>
    </source>
</evidence>
<dbReference type="InterPro" id="IPR039360">
    <property type="entry name" value="Ras_GTPase"/>
</dbReference>
<dbReference type="Gene3D" id="1.10.506.10">
    <property type="entry name" value="GTPase Activation - p120gap, domain 1"/>
    <property type="match status" value="2"/>
</dbReference>
<dbReference type="SUPFAM" id="SSF48371">
    <property type="entry name" value="ARM repeat"/>
    <property type="match status" value="1"/>
</dbReference>
<proteinExistence type="predicted"/>
<reference evidence="5 6" key="1">
    <citation type="submission" date="2016-06" db="EMBL/GenBank/DDBJ databases">
        <title>Comparative genomics of the ectomycorrhizal sister species Rhizopogon vinicolor and Rhizopogon vesiculosus (Basidiomycota: Boletales) reveals a divergence of the mating type B locus.</title>
        <authorList>
            <consortium name="DOE Joint Genome Institute"/>
            <person name="Mujic A.B."/>
            <person name="Kuo A."/>
            <person name="Tritt A."/>
            <person name="Lipzen A."/>
            <person name="Chen C."/>
            <person name="Johnson J."/>
            <person name="Sharma A."/>
            <person name="Barry K."/>
            <person name="Grigoriev I.V."/>
            <person name="Spatafora J.W."/>
        </authorList>
    </citation>
    <scope>NUCLEOTIDE SEQUENCE [LARGE SCALE GENOMIC DNA]</scope>
    <source>
        <strain evidence="5 6">AM-OR11-026</strain>
    </source>
</reference>
<keyword evidence="2" id="KW-0597">Phosphoprotein</keyword>
<gene>
    <name evidence="5" type="ORF">K503DRAFT_789132</name>
</gene>
<dbReference type="InterPro" id="IPR016024">
    <property type="entry name" value="ARM-type_fold"/>
</dbReference>
<evidence type="ECO:0000256" key="1">
    <source>
        <dbReference type="ARBA" id="ARBA00022468"/>
    </source>
</evidence>
<evidence type="ECO:0000259" key="4">
    <source>
        <dbReference type="PROSITE" id="PS50018"/>
    </source>
</evidence>
<dbReference type="SMART" id="SM00323">
    <property type="entry name" value="RasGAP"/>
    <property type="match status" value="1"/>
</dbReference>
<name>A0A1B7NH22_9AGAM</name>
<dbReference type="GO" id="GO:0005096">
    <property type="term" value="F:GTPase activator activity"/>
    <property type="evidence" value="ECO:0007669"/>
    <property type="project" value="UniProtKB-KW"/>
</dbReference>
<feature type="domain" description="Ras-GAP" evidence="4">
    <location>
        <begin position="1324"/>
        <end position="1517"/>
    </location>
</feature>
<feature type="compositionally biased region" description="Polar residues" evidence="3">
    <location>
        <begin position="28"/>
        <end position="50"/>
    </location>
</feature>
<dbReference type="PROSITE" id="PS00509">
    <property type="entry name" value="RAS_GTPASE_ACTIV_1"/>
    <property type="match status" value="1"/>
</dbReference>
<dbReference type="PANTHER" id="PTHR10194:SF142">
    <property type="entry name" value="NEUROFIBROMIN"/>
    <property type="match status" value="1"/>
</dbReference>
<dbReference type="InterPro" id="IPR008936">
    <property type="entry name" value="Rho_GTPase_activation_prot"/>
</dbReference>
<dbReference type="InterPro" id="IPR001251">
    <property type="entry name" value="CRAL-TRIO_dom"/>
</dbReference>
<dbReference type="Proteomes" id="UP000092154">
    <property type="component" value="Unassembled WGS sequence"/>
</dbReference>
<dbReference type="Pfam" id="PF13716">
    <property type="entry name" value="CRAL_TRIO_2"/>
    <property type="match status" value="1"/>
</dbReference>
<dbReference type="EMBL" id="KV448129">
    <property type="protein sequence ID" value="OAX44069.1"/>
    <property type="molecule type" value="Genomic_DNA"/>
</dbReference>
<dbReference type="InterPro" id="IPR036865">
    <property type="entry name" value="CRAL-TRIO_dom_sf"/>
</dbReference>
<dbReference type="SUPFAM" id="SSF48350">
    <property type="entry name" value="GTPase activation domain, GAP"/>
    <property type="match status" value="1"/>
</dbReference>
<sequence>MPIRRMSVSAEHANSSQNSTRAHRSNDSYHQNTPNGSTTQPSSIAFSSASTTPQQKVVVQALINRIKNKLPINSGLSLDVVEADPATQGAVCALMEIAHDSLDIISWSLSEQLERLAKQIDTDGQMTTEALQSQLFILKILWNSRHESDDARFSRATKTQNGSHPPGHVESPLPSSGPHHHKKFRQASSEFSSSTPPPWVDSYPLDDNCARYILCVMVLYLRQTAAPEARLMSSSNLAPDASLHDFESVDLPTESAAFDDYLGKNGPLLPPHISQGPKPVLKLKNSSASFNSSGSTTSSHWQLGRTFQFEKTHMALVNSTLALNLLISKFAGRIVYHLSASNWLVVFHRIRQKIHFLANTTEDNPDTIDLQLMTHSAMDRARLVQVLHELSSLLVNMKRQAQAAVAIPLRMAIWNWIEMFPQEYNEAVRSRGKLEGAPERVFDLLHSAIEPGRERALWPTLTILACLAAERLSPDYQIDDIRFTQELIRHSNTNSKLADVSFVCAIDMCRAGFRIAPEGEMPLRHIASDISHDIKLNLLKSFGQKPFWDSFEEIDVAAYAEALATIFRFLSEEESIPLFLDCLEPERSDAVKICAIKAATTLSSERHFPGKCVLGILHSMHLGSSRPDIQTSSIRRSEYESDGTIRRAASRPKAKRFTSETLADKDLMLIAILALWRAAPDYYVTSVEVVSQSQPESWKAMSVRIRDSDTDTAVKISAASSFQHFTDIFFKMHPNDPYYEMVEAWMKESLPISLICISKRLLLTRLDPDSQRLWINVAHQLIESYHRKSEGNHAHGVQVCEARVPAFAISEIAFLVSLTSVSSDVSQLAAQGLRLIAQAERQPEAPVNHGLTEEERSKRNPIYEQLGDPRVVIVGRVREQKRVRKLLRLVANSSPINIAVWEECFYRWSALSEFIVHNQLAQVACFDDAHLSKQEQAMSLEDKFIQWRNLTLFLAAFGGVTVQEKHEPAALAAAIPPDFLLDEMRVLRDPADLVTIFVEFLTGALIDDVVRVREVAREALGSELSPRLFSKLFKHLDEITRNITDGAGLEFKDEYGLFLDQLISVLKSLVENAQMPPDEALSIDLGSILHVLVQFISRFSDPVSYRIRVKFCALCDSICDRTDTLTFRKDDLSRNRIVDIVMDWLQDPLMYELNVASLRTVVKLLERLKLQLIDNNGNDGDDSGHAVSRLFIRYSHVLMRALDICRPDALASDSNSDVPSLQKKLQASQREADVRDMVITGLSHLVISNSENAVKHCIATAYDSDIRKRTIFVHVFARVLGQGTKFEAQGNPELQARRNQLRELVKGSDMVLAMVICECCPANEVDMMISVLMNIFDTRASLIGLLKTMIDREIAHTTSDADLFRGNSTCTRFLSAFARIHGYNYLRGLIVPLIKNMMSMPPGHAYDLDPAKAGADKLEQNQRNVELVASSFLDIISSSVPTLPPMFREVCAHLAKSVYQVWPESKFAALGAFIFLRFISPAIVAPEIVDVAVPRDDGGVIPRGLMVIAKVMQNLANNIFFGKEAHMICLNPFLTDNITNVTRYLSEVNKFSVTAVDEETTEWLGTTADDTDTIVLHRFLDKHADKIGKELLSYAKLNASGEEDASTANAKRAWDHLCNLLVELQEVPEVPRFSQHPSSEHREFIDLMSRCAHRSIESVQNIFVPADIPPEFSAVFVLRVCQIDVEALDIELLMYHSLKTLLSPAYENRKFEVVLDCTSFTSTSEIPAQWLTTCSQLIPIDIRRRFQTSYILNPNSLTQKYLRRMYNISSGTMLSGVRACSSVSELLQYIPQESLTALQYPTSLEQEESTGYTEVTMRQAHEMRMPVTMEVAKTHVRVTSIRAAVISPYLTCKSTEIISLADVSDAYNVSTGLDPYEFIIRRSKQGVTSYFSSSQRDNIVKSIRTAKSQLRDIRDLRVDRFPRFSNISATLLHVGMMNIESDDEGLRGAAYDLLGALCSYLDYDKNPIIASKAGIIPGDISTFIIGLSDRLAGFAPKLTLDFISVISAGMDKASAAQRITCLQYMSPWIKNLPYFCNPSHSLYEHSGARLRDCIRSLIDLTISDMEISSMVHKYIWVEVGRLDSTLVNIVLEELIRAASDGGIGSRRCETIARTASALSSINVRGRVFAKLRKVLGKTSLKPSKTLPENVHWNEIATLTRFALVASNHSKQAAYDQLYIPDIFHIVTLLAGTGQTLIRKSVYGVIMNFLQSMYLARAEEPSGPDLRLLIDEFIKVENLQLFGLTRQSCTAEYSNYDPPNDKAVIDSQEALTRLLVRMMEVTSGSGGLLNVWRARWMSLATSTAFQLPAVIKSRAFLVVGTLATSDVDDDLVYQMLVAFKTALGQSTEVDTLAVVCMLRCICKVVPSLPEGSRYLCQLFWLAVALLQSSYTAFYADAAELMRATVETLELHGAFEGSSIPNVLLDGRTPLEDTVCQLDNVLRLSFDSSFSFALAAIIFKGVRHNHLKSSAELVLRSLLSVTSRCETQNAQGPASGLCPDALGYFIALLPFSTTHESYVQLLQECQGEEFLPARNTSHKNDFVPRVSVELLSLTDSISALLTVSFACTMLSTAQGDDAESEILYNLLADIGAMHPDSVSMIYDTLQDRIKDTFSNSSNAAIIRAVSSIFRNAQEPLRLGAIRAASMSTLSTVDEVSPAQSMRQKLDELCMDGLTTSFQFLSPNRNHWSKIAAWISELVQKIVGLD</sequence>
<protein>
    <recommendedName>
        <fullName evidence="4">Ras-GAP domain-containing protein</fullName>
    </recommendedName>
</protein>
<keyword evidence="6" id="KW-1185">Reference proteome</keyword>
<keyword evidence="1" id="KW-0343">GTPase activation</keyword>
<dbReference type="Gene3D" id="3.40.525.10">
    <property type="entry name" value="CRAL-TRIO lipid binding domain"/>
    <property type="match status" value="1"/>
</dbReference>
<dbReference type="PANTHER" id="PTHR10194">
    <property type="entry name" value="RAS GTPASE-ACTIVATING PROTEINS"/>
    <property type="match status" value="1"/>
</dbReference>
<evidence type="ECO:0000256" key="2">
    <source>
        <dbReference type="ARBA" id="ARBA00022553"/>
    </source>
</evidence>
<evidence type="ECO:0000313" key="5">
    <source>
        <dbReference type="EMBL" id="OAX44069.1"/>
    </source>
</evidence>
<dbReference type="OrthoDB" id="28245at2759"/>
<dbReference type="InParanoid" id="A0A1B7NH22"/>
<dbReference type="PROSITE" id="PS50018">
    <property type="entry name" value="RAS_GTPASE_ACTIV_2"/>
    <property type="match status" value="1"/>
</dbReference>
<dbReference type="Pfam" id="PF00616">
    <property type="entry name" value="RasGAP"/>
    <property type="match status" value="1"/>
</dbReference>
<accession>A0A1B7NH22</accession>
<dbReference type="InterPro" id="IPR001936">
    <property type="entry name" value="RasGAP_dom"/>
</dbReference>
<feature type="region of interest" description="Disordered" evidence="3">
    <location>
        <begin position="151"/>
        <end position="197"/>
    </location>
</feature>